<dbReference type="EMBL" id="CP159373">
    <property type="protein sequence ID" value="XCN74392.1"/>
    <property type="molecule type" value="Genomic_DNA"/>
</dbReference>
<organism evidence="1">
    <name type="scientific">Candidatus Electrothrix aestuarii</name>
    <dbReference type="NCBI Taxonomy" id="3062594"/>
    <lineage>
        <taxon>Bacteria</taxon>
        <taxon>Pseudomonadati</taxon>
        <taxon>Thermodesulfobacteriota</taxon>
        <taxon>Desulfobulbia</taxon>
        <taxon>Desulfobulbales</taxon>
        <taxon>Desulfobulbaceae</taxon>
        <taxon>Candidatus Electrothrix</taxon>
    </lineage>
</organism>
<dbReference type="SUPFAM" id="SSF51445">
    <property type="entry name" value="(Trans)glycosidases"/>
    <property type="match status" value="1"/>
</dbReference>
<reference evidence="1" key="1">
    <citation type="journal article" date="2024" name="Syst. Appl. Microbiol.">
        <title>First single-strain enrichments of Electrothrix cable bacteria, description of E. aestuarii sp. nov. and E. rattekaaiensis sp. nov., and proposal of a cable bacteria taxonomy following the rules of the SeqCode.</title>
        <authorList>
            <person name="Plum-Jensen L.E."/>
            <person name="Schramm A."/>
            <person name="Marshall I.P.G."/>
        </authorList>
    </citation>
    <scope>NUCLEOTIDE SEQUENCE</scope>
    <source>
        <strain evidence="1">Rat1</strain>
    </source>
</reference>
<protein>
    <submittedName>
        <fullName evidence="1">Uncharacterized protein</fullName>
    </submittedName>
</protein>
<accession>A0AAU8LYU3</accession>
<sequence>MGGTEAEGATDARACVDDILASFPIEYLARQGGEFFVFLDVENSPALSEAYYTGWAETLRIYSRERSENAVSLLPCVYAAQSNQATWTVLSRTHEAGIPCYGVWVAHYHSTECSAQRPQWEGEFLTPEIKLPCPILIWQYAENCVNGQVDLSQVNPNINLDNDLLAKLILPPPTEI</sequence>
<dbReference type="AlphaFoldDB" id="A0AAU8LYU3"/>
<gene>
    <name evidence="1" type="ORF">Q3M24_06515</name>
</gene>
<dbReference type="Gene3D" id="3.20.20.80">
    <property type="entry name" value="Glycosidases"/>
    <property type="match status" value="1"/>
</dbReference>
<proteinExistence type="predicted"/>
<name>A0AAU8LYU3_9BACT</name>
<dbReference type="KEGG" id="eaj:Q3M24_06515"/>
<reference evidence="1" key="2">
    <citation type="submission" date="2024-06" db="EMBL/GenBank/DDBJ databases">
        <authorList>
            <person name="Plum-Jensen L.E."/>
            <person name="Schramm A."/>
            <person name="Marshall I.P.G."/>
        </authorList>
    </citation>
    <scope>NUCLEOTIDE SEQUENCE</scope>
    <source>
        <strain evidence="1">Rat1</strain>
    </source>
</reference>
<dbReference type="InterPro" id="IPR017853">
    <property type="entry name" value="GH"/>
</dbReference>
<evidence type="ECO:0000313" key="1">
    <source>
        <dbReference type="EMBL" id="XCN74392.1"/>
    </source>
</evidence>